<name>A0A327YF09_9RHOB</name>
<evidence type="ECO:0000256" key="3">
    <source>
        <dbReference type="SAM" id="SignalP"/>
    </source>
</evidence>
<keyword evidence="2 3" id="KW-0732">Signal</keyword>
<dbReference type="OrthoDB" id="5729110at2"/>
<evidence type="ECO:0000259" key="4">
    <source>
        <dbReference type="Pfam" id="PF09375"/>
    </source>
</evidence>
<feature type="domain" description="Imelysin-like" evidence="4">
    <location>
        <begin position="27"/>
        <end position="304"/>
    </location>
</feature>
<dbReference type="Proteomes" id="UP000249165">
    <property type="component" value="Unassembled WGS sequence"/>
</dbReference>
<evidence type="ECO:0000313" key="6">
    <source>
        <dbReference type="Proteomes" id="UP000249165"/>
    </source>
</evidence>
<dbReference type="InterPro" id="IPR034984">
    <property type="entry name" value="Imelysin-like_IPPA"/>
</dbReference>
<keyword evidence="6" id="KW-1185">Reference proteome</keyword>
<proteinExistence type="predicted"/>
<reference evidence="5 6" key="1">
    <citation type="submission" date="2018-06" db="EMBL/GenBank/DDBJ databases">
        <title>Genomic Encyclopedia of Archaeal and Bacterial Type Strains, Phase II (KMG-II): from individual species to whole genera.</title>
        <authorList>
            <person name="Goeker M."/>
        </authorList>
    </citation>
    <scope>NUCLEOTIDE SEQUENCE [LARGE SCALE GENOMIC DNA]</scope>
    <source>
        <strain evidence="5 6">DSM 22011</strain>
    </source>
</reference>
<dbReference type="AlphaFoldDB" id="A0A327YF09"/>
<comment type="subcellular location">
    <subcellularLocation>
        <location evidence="1">Cell envelope</location>
    </subcellularLocation>
</comment>
<dbReference type="EMBL" id="QLMG01000011">
    <property type="protein sequence ID" value="RAK18782.1"/>
    <property type="molecule type" value="Genomic_DNA"/>
</dbReference>
<protein>
    <recommendedName>
        <fullName evidence="4">Imelysin-like domain-containing protein</fullName>
    </recommendedName>
</protein>
<evidence type="ECO:0000256" key="1">
    <source>
        <dbReference type="ARBA" id="ARBA00004196"/>
    </source>
</evidence>
<comment type="caution">
    <text evidence="5">The sequence shown here is derived from an EMBL/GenBank/DDBJ whole genome shotgun (WGS) entry which is preliminary data.</text>
</comment>
<gene>
    <name evidence="5" type="ORF">ATI53_101161</name>
</gene>
<feature type="chain" id="PRO_5016276309" description="Imelysin-like domain-containing protein" evidence="3">
    <location>
        <begin position="18"/>
        <end position="325"/>
    </location>
</feature>
<evidence type="ECO:0000313" key="5">
    <source>
        <dbReference type="EMBL" id="RAK18782.1"/>
    </source>
</evidence>
<dbReference type="CDD" id="cd14659">
    <property type="entry name" value="Imelysin-like_IPPA"/>
    <property type="match status" value="1"/>
</dbReference>
<sequence>MRHLFLFATLFATPLSAGVPEALDEVILPGFSDFAEATKALSVAAQADCTPEAIEAPWNAAFDAWTQIGDIRIGPSETGALSVAFWPDTRGFTPRVLGNLIEARAEVGTDPEAFAEASIAARGLFALERMIYDADFNAYAPGSYACTLVRTITAELAGQGAALDAGWDGFARVMLSAGEDGNTLYLAPEEATRALYTQLLGSLEFTADSRLGRPLGTFDRPRPTRAEAWRAGRPLRNVLLDADAAVAQARALAGFDLPQTDAALARLHAAADKIDDPSFQNVKDPAARLRVEILQQHVRALSDTIEAELGGALGLTAGFNSQDGD</sequence>
<organism evidence="5 6">
    <name type="scientific">Salipiger aestuarii</name>
    <dbReference type="NCBI Taxonomy" id="568098"/>
    <lineage>
        <taxon>Bacteria</taxon>
        <taxon>Pseudomonadati</taxon>
        <taxon>Pseudomonadota</taxon>
        <taxon>Alphaproteobacteria</taxon>
        <taxon>Rhodobacterales</taxon>
        <taxon>Roseobacteraceae</taxon>
        <taxon>Salipiger</taxon>
    </lineage>
</organism>
<evidence type="ECO:0000256" key="2">
    <source>
        <dbReference type="ARBA" id="ARBA00022729"/>
    </source>
</evidence>
<dbReference type="InterPro" id="IPR018976">
    <property type="entry name" value="Imelysin-like"/>
</dbReference>
<dbReference type="Gene3D" id="1.20.1420.20">
    <property type="entry name" value="M75 peptidase, HXXE motif"/>
    <property type="match status" value="1"/>
</dbReference>
<accession>A0A327YF09</accession>
<dbReference type="GO" id="GO:0030313">
    <property type="term" value="C:cell envelope"/>
    <property type="evidence" value="ECO:0007669"/>
    <property type="project" value="UniProtKB-SubCell"/>
</dbReference>
<dbReference type="InterPro" id="IPR038352">
    <property type="entry name" value="Imelysin_sf"/>
</dbReference>
<feature type="signal peptide" evidence="3">
    <location>
        <begin position="1"/>
        <end position="17"/>
    </location>
</feature>
<dbReference type="RefSeq" id="WP_111550170.1">
    <property type="nucleotide sequence ID" value="NZ_LIGL01000024.1"/>
</dbReference>
<dbReference type="Pfam" id="PF09375">
    <property type="entry name" value="Peptidase_M75"/>
    <property type="match status" value="1"/>
</dbReference>